<keyword evidence="3" id="KW-1185">Reference proteome</keyword>
<comment type="caution">
    <text evidence="2">The sequence shown here is derived from an EMBL/GenBank/DDBJ whole genome shotgun (WGS) entry which is preliminary data.</text>
</comment>
<proteinExistence type="predicted"/>
<feature type="non-terminal residue" evidence="2">
    <location>
        <position position="64"/>
    </location>
</feature>
<dbReference type="Proteomes" id="UP000272888">
    <property type="component" value="Unassembled WGS sequence"/>
</dbReference>
<dbReference type="SUPFAM" id="SSF53474">
    <property type="entry name" value="alpha/beta-Hydrolases"/>
    <property type="match status" value="1"/>
</dbReference>
<evidence type="ECO:0000313" key="2">
    <source>
        <dbReference type="EMBL" id="RKH40588.1"/>
    </source>
</evidence>
<dbReference type="InterPro" id="IPR029058">
    <property type="entry name" value="AB_hydrolase_fold"/>
</dbReference>
<accession>A0A3A8N8A9</accession>
<feature type="domain" description="Carboxylesterase type B" evidence="1">
    <location>
        <begin position="27"/>
        <end position="64"/>
    </location>
</feature>
<dbReference type="InterPro" id="IPR002018">
    <property type="entry name" value="CarbesteraseB"/>
</dbReference>
<evidence type="ECO:0000313" key="3">
    <source>
        <dbReference type="Proteomes" id="UP000272888"/>
    </source>
</evidence>
<organism evidence="2 3">
    <name type="scientific">Corallococcus llansteffanensis</name>
    <dbReference type="NCBI Taxonomy" id="2316731"/>
    <lineage>
        <taxon>Bacteria</taxon>
        <taxon>Pseudomonadati</taxon>
        <taxon>Myxococcota</taxon>
        <taxon>Myxococcia</taxon>
        <taxon>Myxococcales</taxon>
        <taxon>Cystobacterineae</taxon>
        <taxon>Myxococcaceae</taxon>
        <taxon>Corallococcus</taxon>
    </lineage>
</organism>
<dbReference type="AlphaFoldDB" id="A0A3A8N8A9"/>
<name>A0A3A8N8A9_9BACT</name>
<dbReference type="Gene3D" id="3.40.50.1820">
    <property type="entry name" value="alpha/beta hydrolase"/>
    <property type="match status" value="1"/>
</dbReference>
<protein>
    <submittedName>
        <fullName evidence="2">Carboxylesterase</fullName>
    </submittedName>
</protein>
<dbReference type="EMBL" id="RAWB01000748">
    <property type="protein sequence ID" value="RKH40588.1"/>
    <property type="molecule type" value="Genomic_DNA"/>
</dbReference>
<reference evidence="3" key="1">
    <citation type="submission" date="2018-09" db="EMBL/GenBank/DDBJ databases">
        <authorList>
            <person name="Livingstone P.G."/>
            <person name="Whitworth D.E."/>
        </authorList>
    </citation>
    <scope>NUCLEOTIDE SEQUENCE [LARGE SCALE GENOMIC DNA]</scope>
    <source>
        <strain evidence="3">CA051B</strain>
    </source>
</reference>
<dbReference type="Pfam" id="PF00135">
    <property type="entry name" value="COesterase"/>
    <property type="match status" value="1"/>
</dbReference>
<sequence>MEAPENPSSVPGAVPTDEVGVTTAALDVTTDDGPVRGVSTGGLNVFKGIPYAAPPTGNRRWAPP</sequence>
<gene>
    <name evidence="2" type="ORF">D7V93_39450</name>
</gene>
<evidence type="ECO:0000259" key="1">
    <source>
        <dbReference type="Pfam" id="PF00135"/>
    </source>
</evidence>